<evidence type="ECO:0000259" key="8">
    <source>
        <dbReference type="Pfam" id="PF22691"/>
    </source>
</evidence>
<proteinExistence type="predicted"/>
<dbReference type="SUPFAM" id="SSF53901">
    <property type="entry name" value="Thiolase-like"/>
    <property type="match status" value="2"/>
</dbReference>
<feature type="domain" description="Thiolase C-terminal" evidence="8">
    <location>
        <begin position="274"/>
        <end position="402"/>
    </location>
</feature>
<dbReference type="EMBL" id="LAZR01031406">
    <property type="protein sequence ID" value="KKL53845.1"/>
    <property type="molecule type" value="Genomic_DNA"/>
</dbReference>
<keyword evidence="2" id="KW-0813">Transport</keyword>
<dbReference type="Pfam" id="PF22691">
    <property type="entry name" value="Thiolase_C_1"/>
    <property type="match status" value="1"/>
</dbReference>
<evidence type="ECO:0000313" key="9">
    <source>
        <dbReference type="EMBL" id="KKL53845.1"/>
    </source>
</evidence>
<name>A0A0F9F9C8_9ZZZZ</name>
<organism evidence="9">
    <name type="scientific">marine sediment metagenome</name>
    <dbReference type="NCBI Taxonomy" id="412755"/>
    <lineage>
        <taxon>unclassified sequences</taxon>
        <taxon>metagenomes</taxon>
        <taxon>ecological metagenomes</taxon>
    </lineage>
</organism>
<dbReference type="Gene3D" id="3.40.47.10">
    <property type="match status" value="1"/>
</dbReference>
<dbReference type="CDD" id="cd00829">
    <property type="entry name" value="SCP-x_thiolase"/>
    <property type="match status" value="1"/>
</dbReference>
<keyword evidence="3" id="KW-0808">Transferase</keyword>
<evidence type="ECO:0000313" key="10">
    <source>
        <dbReference type="EMBL" id="KKM76365.1"/>
    </source>
</evidence>
<protein>
    <recommendedName>
        <fullName evidence="1">propanoyl-CoA C-acyltransferase</fullName>
        <ecNumber evidence="1">2.3.1.176</ecNumber>
    </recommendedName>
    <alternativeName>
        <fullName evidence="6">Propanoyl-CoA C-acyltransferase</fullName>
    </alternativeName>
</protein>
<evidence type="ECO:0000256" key="3">
    <source>
        <dbReference type="ARBA" id="ARBA00022679"/>
    </source>
</evidence>
<keyword evidence="4" id="KW-0445">Lipid transport</keyword>
<dbReference type="GO" id="GO:0008289">
    <property type="term" value="F:lipid binding"/>
    <property type="evidence" value="ECO:0007669"/>
    <property type="project" value="UniProtKB-KW"/>
</dbReference>
<comment type="caution">
    <text evidence="9">The sequence shown here is derived from an EMBL/GenBank/DDBJ whole genome shotgun (WGS) entry which is preliminary data.</text>
</comment>
<dbReference type="InterPro" id="IPR055140">
    <property type="entry name" value="Thiolase_C_2"/>
</dbReference>
<evidence type="ECO:0000256" key="4">
    <source>
        <dbReference type="ARBA" id="ARBA00023055"/>
    </source>
</evidence>
<dbReference type="PROSITE" id="PS00737">
    <property type="entry name" value="THIOLASE_2"/>
    <property type="match status" value="1"/>
</dbReference>
<dbReference type="EMBL" id="LAZR01008822">
    <property type="protein sequence ID" value="KKM76365.1"/>
    <property type="molecule type" value="Genomic_DNA"/>
</dbReference>
<sequence length="406" mass="44097">MRKVAVVGAGMSQFGRLDALLYQEIGRPAVNDAIENAGIDRKLVQSAYYGSCGGVGVGHEIFNESGITGIPITRVVNACSSGSNAFRLAFMDIASGMSDCSMAMGIEKMKNVSMGMVGGGTRFQIEAKAFSHGSPMPGGGGGGMPAGFALMGRMHMKEYGSKEEDFANIVVKSRRNGSKNRKAEFQTKMTLDEVLDDVMINDPLTRSQCCPRTDGAAAVVLMSEDYVREHHIDTPIWIIGSAMGSNMGGAMDRLYHQQTGNWYGPGIVTDYLTAQKVYKMAKVEPKDFLDRGFVECHDCFSVSELVHYEDFGFCKKGEGQDMINDGRVEIDGDIPINPSGGLLSVGHPLGATGVRQVVEIFWQMTKDKEVAKRQVPDKHLDLGLQHTLGQPGLGFTNVMHVFSRDR</sequence>
<accession>A0A0F9F9C8</accession>
<dbReference type="AlphaFoldDB" id="A0A0F9F9C8"/>
<dbReference type="InterPro" id="IPR016039">
    <property type="entry name" value="Thiolase-like"/>
</dbReference>
<gene>
    <name evidence="10" type="ORF">LCGC14_1380870</name>
    <name evidence="9" type="ORF">LCGC14_2271330</name>
</gene>
<dbReference type="InterPro" id="IPR002155">
    <property type="entry name" value="Thiolase"/>
</dbReference>
<evidence type="ECO:0000256" key="1">
    <source>
        <dbReference type="ARBA" id="ARBA00012352"/>
    </source>
</evidence>
<dbReference type="GO" id="GO:0016747">
    <property type="term" value="F:acyltransferase activity, transferring groups other than amino-acyl groups"/>
    <property type="evidence" value="ECO:0007669"/>
    <property type="project" value="InterPro"/>
</dbReference>
<reference evidence="9" key="1">
    <citation type="journal article" date="2015" name="Nature">
        <title>Complex archaea that bridge the gap between prokaryotes and eukaryotes.</title>
        <authorList>
            <person name="Spang A."/>
            <person name="Saw J.H."/>
            <person name="Jorgensen S.L."/>
            <person name="Zaremba-Niedzwiedzka K."/>
            <person name="Martijn J."/>
            <person name="Lind A.E."/>
            <person name="van Eijk R."/>
            <person name="Schleper C."/>
            <person name="Guy L."/>
            <person name="Ettema T.J."/>
        </authorList>
    </citation>
    <scope>NUCLEOTIDE SEQUENCE</scope>
</reference>
<keyword evidence="5" id="KW-0446">Lipid-binding</keyword>
<dbReference type="Pfam" id="PF00108">
    <property type="entry name" value="Thiolase_N"/>
    <property type="match status" value="1"/>
</dbReference>
<dbReference type="EC" id="2.3.1.176" evidence="1"/>
<dbReference type="GO" id="GO:0006869">
    <property type="term" value="P:lipid transport"/>
    <property type="evidence" value="ECO:0007669"/>
    <property type="project" value="UniProtKB-KW"/>
</dbReference>
<evidence type="ECO:0000256" key="5">
    <source>
        <dbReference type="ARBA" id="ARBA00023121"/>
    </source>
</evidence>
<evidence type="ECO:0000259" key="7">
    <source>
        <dbReference type="Pfam" id="PF00108"/>
    </source>
</evidence>
<dbReference type="InterPro" id="IPR020613">
    <property type="entry name" value="Thiolase_CS"/>
</dbReference>
<dbReference type="InterPro" id="IPR020616">
    <property type="entry name" value="Thiolase_N"/>
</dbReference>
<dbReference type="PANTHER" id="PTHR42870">
    <property type="entry name" value="ACETYL-COA C-ACETYLTRANSFERASE"/>
    <property type="match status" value="1"/>
</dbReference>
<dbReference type="PANTHER" id="PTHR42870:SF1">
    <property type="entry name" value="NON-SPECIFIC LIPID-TRANSFER PROTEIN-LIKE 2"/>
    <property type="match status" value="1"/>
</dbReference>
<evidence type="ECO:0000256" key="2">
    <source>
        <dbReference type="ARBA" id="ARBA00022448"/>
    </source>
</evidence>
<evidence type="ECO:0000256" key="6">
    <source>
        <dbReference type="ARBA" id="ARBA00032316"/>
    </source>
</evidence>
<dbReference type="PIRSF" id="PIRSF000429">
    <property type="entry name" value="Ac-CoA_Ac_transf"/>
    <property type="match status" value="1"/>
</dbReference>
<feature type="domain" description="Thiolase N-terminal" evidence="7">
    <location>
        <begin position="4"/>
        <end position="225"/>
    </location>
</feature>